<keyword evidence="4" id="KW-1185">Reference proteome</keyword>
<dbReference type="RefSeq" id="WP_280603166.1">
    <property type="nucleotide sequence ID" value="NZ_JARXRN010000029.1"/>
</dbReference>
<dbReference type="Proteomes" id="UP001156831">
    <property type="component" value="Unassembled WGS sequence"/>
</dbReference>
<organism evidence="3 4">
    <name type="scientific">Luteimonas rhizosphaericola</name>
    <dbReference type="NCBI Taxonomy" id="3042024"/>
    <lineage>
        <taxon>Bacteria</taxon>
        <taxon>Pseudomonadati</taxon>
        <taxon>Pseudomonadota</taxon>
        <taxon>Gammaproteobacteria</taxon>
        <taxon>Lysobacterales</taxon>
        <taxon>Lysobacteraceae</taxon>
        <taxon>Luteimonas</taxon>
    </lineage>
</organism>
<dbReference type="PROSITE" id="PS50943">
    <property type="entry name" value="HTH_CROC1"/>
    <property type="match status" value="1"/>
</dbReference>
<evidence type="ECO:0000259" key="2">
    <source>
        <dbReference type="PROSITE" id="PS50943"/>
    </source>
</evidence>
<dbReference type="Gene3D" id="1.10.260.40">
    <property type="entry name" value="lambda repressor-like DNA-binding domains"/>
    <property type="match status" value="1"/>
</dbReference>
<gene>
    <name evidence="3" type="ORF">QFW80_16650</name>
</gene>
<dbReference type="SUPFAM" id="SSF47413">
    <property type="entry name" value="lambda repressor-like DNA-binding domains"/>
    <property type="match status" value="1"/>
</dbReference>
<dbReference type="CDD" id="cd00093">
    <property type="entry name" value="HTH_XRE"/>
    <property type="match status" value="1"/>
</dbReference>
<name>A0ABT6JN96_9GAMM</name>
<dbReference type="InterPro" id="IPR010982">
    <property type="entry name" value="Lambda_DNA-bd_dom_sf"/>
</dbReference>
<protein>
    <submittedName>
        <fullName evidence="3">YdaS family helix-turn-helix protein</fullName>
    </submittedName>
</protein>
<reference evidence="3 4" key="1">
    <citation type="submission" date="2023-04" db="EMBL/GenBank/DDBJ databases">
        <title>Luteimonas sp. M1R5S18.</title>
        <authorList>
            <person name="Sun J.-Q."/>
        </authorList>
    </citation>
    <scope>NUCLEOTIDE SEQUENCE [LARGE SCALE GENOMIC DNA]</scope>
    <source>
        <strain evidence="3 4">M1R5S18</strain>
    </source>
</reference>
<feature type="region of interest" description="Disordered" evidence="1">
    <location>
        <begin position="69"/>
        <end position="89"/>
    </location>
</feature>
<sequence length="89" mass="9475">MSLAALRKAQNLSQAKLAEMLTAAGYPATQALVSQWETGAVTVSAERALQIDFVTRGAIRKELLRDDLPWHTAANDDTAPAEGEGVTHG</sequence>
<proteinExistence type="predicted"/>
<evidence type="ECO:0000256" key="1">
    <source>
        <dbReference type="SAM" id="MobiDB-lite"/>
    </source>
</evidence>
<comment type="caution">
    <text evidence="3">The sequence shown here is derived from an EMBL/GenBank/DDBJ whole genome shotgun (WGS) entry which is preliminary data.</text>
</comment>
<dbReference type="Pfam" id="PF15943">
    <property type="entry name" value="YdaS_toxin"/>
    <property type="match status" value="1"/>
</dbReference>
<evidence type="ECO:0000313" key="4">
    <source>
        <dbReference type="Proteomes" id="UP001156831"/>
    </source>
</evidence>
<dbReference type="InterPro" id="IPR031856">
    <property type="entry name" value="YdaS_toxin-like"/>
</dbReference>
<dbReference type="EMBL" id="JARXRN010000029">
    <property type="protein sequence ID" value="MDH5832149.1"/>
    <property type="molecule type" value="Genomic_DNA"/>
</dbReference>
<accession>A0ABT6JN96</accession>
<dbReference type="InterPro" id="IPR001387">
    <property type="entry name" value="Cro/C1-type_HTH"/>
</dbReference>
<feature type="domain" description="HTH cro/C1-type" evidence="2">
    <location>
        <begin position="3"/>
        <end position="51"/>
    </location>
</feature>
<evidence type="ECO:0000313" key="3">
    <source>
        <dbReference type="EMBL" id="MDH5832149.1"/>
    </source>
</evidence>